<evidence type="ECO:0000256" key="1">
    <source>
        <dbReference type="ARBA" id="ARBA00022679"/>
    </source>
</evidence>
<dbReference type="KEGG" id="str:Sterm_0038"/>
<dbReference type="Gene3D" id="3.40.50.2300">
    <property type="match status" value="1"/>
</dbReference>
<proteinExistence type="predicted"/>
<dbReference type="Pfam" id="PF00359">
    <property type="entry name" value="PTS_EIIA_2"/>
    <property type="match status" value="1"/>
</dbReference>
<keyword evidence="4" id="KW-0804">Transcription</keyword>
<dbReference type="InterPro" id="IPR002178">
    <property type="entry name" value="PTS_EIIA_type-2_dom"/>
</dbReference>
<dbReference type="HOGENOM" id="CLU_013442_1_1_0"/>
<gene>
    <name evidence="8" type="ordered locus">Sterm_0038</name>
</gene>
<dbReference type="SUPFAM" id="SSF63520">
    <property type="entry name" value="PTS-regulatory domain, PRD"/>
    <property type="match status" value="2"/>
</dbReference>
<protein>
    <submittedName>
        <fullName evidence="8">PTS modulated transcriptional regulator, MtlR family</fullName>
    </submittedName>
</protein>
<evidence type="ECO:0000256" key="2">
    <source>
        <dbReference type="ARBA" id="ARBA00022737"/>
    </source>
</evidence>
<dbReference type="PANTHER" id="PTHR30185:SF18">
    <property type="entry name" value="TRANSCRIPTIONAL REGULATOR MTLR"/>
    <property type="match status" value="1"/>
</dbReference>
<dbReference type="GO" id="GO:0008982">
    <property type="term" value="F:protein-N(PI)-phosphohistidine-sugar phosphotransferase activity"/>
    <property type="evidence" value="ECO:0007669"/>
    <property type="project" value="InterPro"/>
</dbReference>
<feature type="domain" description="PTS EIIB type-2" evidence="6">
    <location>
        <begin position="415"/>
        <end position="506"/>
    </location>
</feature>
<reference evidence="8 9" key="2">
    <citation type="journal article" date="2010" name="Stand. Genomic Sci.">
        <title>Complete genome sequence of Sebaldella termitidis type strain (NCTC 11300).</title>
        <authorList>
            <person name="Harmon-Smith M."/>
            <person name="Celia L."/>
            <person name="Chertkov O."/>
            <person name="Lapidus A."/>
            <person name="Copeland A."/>
            <person name="Glavina Del Rio T."/>
            <person name="Nolan M."/>
            <person name="Lucas S."/>
            <person name="Tice H."/>
            <person name="Cheng J.F."/>
            <person name="Han C."/>
            <person name="Detter J.C."/>
            <person name="Bruce D."/>
            <person name="Goodwin L."/>
            <person name="Pitluck S."/>
            <person name="Pati A."/>
            <person name="Liolios K."/>
            <person name="Ivanova N."/>
            <person name="Mavromatis K."/>
            <person name="Mikhailova N."/>
            <person name="Chen A."/>
            <person name="Palaniappan K."/>
            <person name="Land M."/>
            <person name="Hauser L."/>
            <person name="Chang Y.J."/>
            <person name="Jeffries C.D."/>
            <person name="Brettin T."/>
            <person name="Goker M."/>
            <person name="Beck B."/>
            <person name="Bristow J."/>
            <person name="Eisen J.A."/>
            <person name="Markowitz V."/>
            <person name="Hugenholtz P."/>
            <person name="Kyrpides N.C."/>
            <person name="Klenk H.P."/>
            <person name="Chen F."/>
        </authorList>
    </citation>
    <scope>NUCLEOTIDE SEQUENCE [LARGE SCALE GENOMIC DNA]</scope>
    <source>
        <strain evidence="9">ATCC 33386 / NCTC 11300</strain>
    </source>
</reference>
<keyword evidence="2" id="KW-0677">Repeat</keyword>
<evidence type="ECO:0000256" key="3">
    <source>
        <dbReference type="ARBA" id="ARBA00023015"/>
    </source>
</evidence>
<dbReference type="InterPro" id="IPR016152">
    <property type="entry name" value="PTrfase/Anion_transptr"/>
</dbReference>
<dbReference type="InterPro" id="IPR036388">
    <property type="entry name" value="WH-like_DNA-bd_sf"/>
</dbReference>
<reference evidence="9" key="1">
    <citation type="submission" date="2009-09" db="EMBL/GenBank/DDBJ databases">
        <title>The complete chromosome of Sebaldella termitidis ATCC 33386.</title>
        <authorList>
            <consortium name="US DOE Joint Genome Institute (JGI-PGF)"/>
            <person name="Lucas S."/>
            <person name="Copeland A."/>
            <person name="Lapidus A."/>
            <person name="Glavina del Rio T."/>
            <person name="Dalin E."/>
            <person name="Tice H."/>
            <person name="Bruce D."/>
            <person name="Goodwin L."/>
            <person name="Pitluck S."/>
            <person name="Kyrpides N."/>
            <person name="Mavromatis K."/>
            <person name="Ivanova N."/>
            <person name="Mikhailova N."/>
            <person name="Sims D."/>
            <person name="Meincke L."/>
            <person name="Brettin T."/>
            <person name="Detter J.C."/>
            <person name="Han C."/>
            <person name="Larimer F."/>
            <person name="Land M."/>
            <person name="Hauser L."/>
            <person name="Markowitz V."/>
            <person name="Cheng J.F."/>
            <person name="Hugenholtz P."/>
            <person name="Woyke T."/>
            <person name="Wu D."/>
            <person name="Eisen J.A."/>
        </authorList>
    </citation>
    <scope>NUCLEOTIDE SEQUENCE [LARGE SCALE GENOMIC DNA]</scope>
    <source>
        <strain evidence="9">ATCC 33386 / NCTC 11300</strain>
    </source>
</reference>
<feature type="domain" description="PRD" evidence="7">
    <location>
        <begin position="194"/>
        <end position="299"/>
    </location>
</feature>
<accession>D1AIW4</accession>
<feature type="domain" description="PRD" evidence="7">
    <location>
        <begin position="303"/>
        <end position="410"/>
    </location>
</feature>
<dbReference type="EMBL" id="CP001739">
    <property type="protein sequence ID" value="ACZ06926.1"/>
    <property type="molecule type" value="Genomic_DNA"/>
</dbReference>
<keyword evidence="3" id="KW-0805">Transcription regulation</keyword>
<dbReference type="InterPro" id="IPR013011">
    <property type="entry name" value="PTS_EIIB_2"/>
</dbReference>
<evidence type="ECO:0000313" key="9">
    <source>
        <dbReference type="Proteomes" id="UP000000845"/>
    </source>
</evidence>
<organism evidence="8 9">
    <name type="scientific">Sebaldella termitidis (strain ATCC 33386 / NCTC 11300)</name>
    <dbReference type="NCBI Taxonomy" id="526218"/>
    <lineage>
        <taxon>Bacteria</taxon>
        <taxon>Fusobacteriati</taxon>
        <taxon>Fusobacteriota</taxon>
        <taxon>Fusobacteriia</taxon>
        <taxon>Fusobacteriales</taxon>
        <taxon>Leptotrichiaceae</taxon>
        <taxon>Sebaldella</taxon>
    </lineage>
</organism>
<evidence type="ECO:0000313" key="8">
    <source>
        <dbReference type="EMBL" id="ACZ06926.1"/>
    </source>
</evidence>
<dbReference type="InterPro" id="IPR013196">
    <property type="entry name" value="HTH_11"/>
</dbReference>
<dbReference type="GO" id="GO:0006355">
    <property type="term" value="P:regulation of DNA-templated transcription"/>
    <property type="evidence" value="ECO:0007669"/>
    <property type="project" value="InterPro"/>
</dbReference>
<dbReference type="eggNOG" id="COG1762">
    <property type="taxonomic scope" value="Bacteria"/>
</dbReference>
<dbReference type="PROSITE" id="PS51099">
    <property type="entry name" value="PTS_EIIB_TYPE_2"/>
    <property type="match status" value="1"/>
</dbReference>
<dbReference type="eggNOG" id="COG3711">
    <property type="taxonomic scope" value="Bacteria"/>
</dbReference>
<dbReference type="PANTHER" id="PTHR30185">
    <property type="entry name" value="CRYPTIC BETA-GLUCOSIDE BGL OPERON ANTITERMINATOR"/>
    <property type="match status" value="1"/>
</dbReference>
<dbReference type="STRING" id="526218.Sterm_0038"/>
<dbReference type="RefSeq" id="WP_012859526.1">
    <property type="nucleotide sequence ID" value="NC_013517.1"/>
</dbReference>
<evidence type="ECO:0000259" key="5">
    <source>
        <dbReference type="PROSITE" id="PS51094"/>
    </source>
</evidence>
<dbReference type="Pfam" id="PF00874">
    <property type="entry name" value="PRD"/>
    <property type="match status" value="2"/>
</dbReference>
<name>D1AIW4_SEBTE</name>
<dbReference type="CDD" id="cd05568">
    <property type="entry name" value="PTS_IIB_bgl_like"/>
    <property type="match status" value="1"/>
</dbReference>
<dbReference type="Gene3D" id="3.40.930.10">
    <property type="entry name" value="Mannitol-specific EII, Chain A"/>
    <property type="match status" value="1"/>
</dbReference>
<dbReference type="GO" id="GO:0009401">
    <property type="term" value="P:phosphoenolpyruvate-dependent sugar phosphotransferase system"/>
    <property type="evidence" value="ECO:0007669"/>
    <property type="project" value="InterPro"/>
</dbReference>
<dbReference type="PROSITE" id="PS51372">
    <property type="entry name" value="PRD_2"/>
    <property type="match status" value="2"/>
</dbReference>
<dbReference type="Gene3D" id="1.10.10.10">
    <property type="entry name" value="Winged helix-like DNA-binding domain superfamily/Winged helix DNA-binding domain"/>
    <property type="match status" value="1"/>
</dbReference>
<dbReference type="AlphaFoldDB" id="D1AIW4"/>
<dbReference type="Pfam" id="PF08279">
    <property type="entry name" value="HTH_11"/>
    <property type="match status" value="1"/>
</dbReference>
<dbReference type="SUPFAM" id="SSF55804">
    <property type="entry name" value="Phoshotransferase/anion transport protein"/>
    <property type="match status" value="1"/>
</dbReference>
<evidence type="ECO:0000256" key="4">
    <source>
        <dbReference type="ARBA" id="ARBA00023163"/>
    </source>
</evidence>
<dbReference type="SUPFAM" id="SSF52794">
    <property type="entry name" value="PTS system IIB component-like"/>
    <property type="match status" value="1"/>
</dbReference>
<dbReference type="InterPro" id="IPR011608">
    <property type="entry name" value="PRD"/>
</dbReference>
<dbReference type="InterPro" id="IPR036634">
    <property type="entry name" value="PRD_sf"/>
</dbReference>
<evidence type="ECO:0000259" key="6">
    <source>
        <dbReference type="PROSITE" id="PS51099"/>
    </source>
</evidence>
<dbReference type="InterPro" id="IPR050661">
    <property type="entry name" value="BglG_antiterminators"/>
</dbReference>
<keyword evidence="9" id="KW-1185">Reference proteome</keyword>
<dbReference type="PROSITE" id="PS51094">
    <property type="entry name" value="PTS_EIIA_TYPE_2"/>
    <property type="match status" value="1"/>
</dbReference>
<sequence length="703" mass="83208">MALTKREIEILNILTNSDNIDMEYLAEDFGVSLRTIRYSIENLNYYLKKYDFPVIDKNSKGILYQHEKFSLSNFLKKIESRDYKYLDIERVEYIYIYILFNTSRKLNIINLASLFQVSELTIKSDIKKLKDFLKSKDLSFRYNNIKGFYIDSSEIALRKEMIKIFMDKLFNFENTANKMNLFIDYQIKDILNNYIKQIDQNFLKNYLKDIESKLVENTSNEVFELLIIYFSIAILRINQNNIITQSDFYNTYIIRTKEYKILTENIDILEKKYDVHFNEEEILKLAEYFLGSHTYNYSYTFYENWIEVEILVRKLIGEVSKNCSVDISKDKLLFEGLLNHIKPTIYRIKNDIYLPNIGFEEILENCQELFFTVKNALIDVEKYIGHKIKDDEVALFTVHFKLAIDRIKEKVNEFSNVLFVCGSGYASSSLLAQELLDTFDINVVDLIPYYRLKDYNLKNIDFIISTVKIPETVKVEKEVIQVNVILSEKDKILLENKGFKRKKRTIGVTEILEVIEKEFENDDLEKIGDILTQKFSGQIYDNRKEKIIERRNKNLLDYLNKENIVIKEKETNWRNVVKIIGNILLEDGCIEESYIQSMKNLVDECGTFMVLNQRLMLLHAENNNDVFKTGVSFLKLNYPVTFPDNKKLMYIFGLSCLSKEEISETLNDLVTLAENDEFFSELERKNNQAEIHKTIKKYIERKI</sequence>
<keyword evidence="1" id="KW-0808">Transferase</keyword>
<evidence type="ECO:0000259" key="7">
    <source>
        <dbReference type="PROSITE" id="PS51372"/>
    </source>
</evidence>
<dbReference type="InterPro" id="IPR036095">
    <property type="entry name" value="PTS_EIIB-like_sf"/>
</dbReference>
<dbReference type="Gene3D" id="1.10.1790.10">
    <property type="entry name" value="PRD domain"/>
    <property type="match status" value="2"/>
</dbReference>
<feature type="domain" description="PTS EIIA type-2" evidence="5">
    <location>
        <begin position="557"/>
        <end position="698"/>
    </location>
</feature>
<dbReference type="Proteomes" id="UP000000845">
    <property type="component" value="Chromosome"/>
</dbReference>